<dbReference type="Proteomes" id="UP000682733">
    <property type="component" value="Unassembled WGS sequence"/>
</dbReference>
<keyword evidence="4 7" id="KW-0863">Zinc-finger</keyword>
<proteinExistence type="predicted"/>
<protein>
    <recommendedName>
        <fullName evidence="2">GATA zinc finger domain-containing protein 1</fullName>
    </recommendedName>
</protein>
<organism evidence="10 14">
    <name type="scientific">Didymodactylos carnosus</name>
    <dbReference type="NCBI Taxonomy" id="1234261"/>
    <lineage>
        <taxon>Eukaryota</taxon>
        <taxon>Metazoa</taxon>
        <taxon>Spiralia</taxon>
        <taxon>Gnathifera</taxon>
        <taxon>Rotifera</taxon>
        <taxon>Eurotatoria</taxon>
        <taxon>Bdelloidea</taxon>
        <taxon>Philodinida</taxon>
        <taxon>Philodinidae</taxon>
        <taxon>Didymodactylos</taxon>
    </lineage>
</organism>
<dbReference type="PROSITE" id="PS50114">
    <property type="entry name" value="GATA_ZN_FINGER_2"/>
    <property type="match status" value="1"/>
</dbReference>
<evidence type="ECO:0000256" key="6">
    <source>
        <dbReference type="ARBA" id="ARBA00023242"/>
    </source>
</evidence>
<dbReference type="GO" id="GO:0006325">
    <property type="term" value="P:chromatin organization"/>
    <property type="evidence" value="ECO:0007669"/>
    <property type="project" value="TreeGrafter"/>
</dbReference>
<dbReference type="SUPFAM" id="SSF57716">
    <property type="entry name" value="Glucocorticoid receptor-like (DNA-binding domain)"/>
    <property type="match status" value="1"/>
</dbReference>
<dbReference type="PANTHER" id="PTHR13340:SF2">
    <property type="entry name" value="GATA ZINC FINGER DOMAIN-CONTAINING PROTEIN 1"/>
    <property type="match status" value="1"/>
</dbReference>
<dbReference type="EMBL" id="CAJOBC010003122">
    <property type="protein sequence ID" value="CAF3768191.1"/>
    <property type="molecule type" value="Genomic_DNA"/>
</dbReference>
<feature type="compositionally biased region" description="Basic residues" evidence="8">
    <location>
        <begin position="292"/>
        <end position="302"/>
    </location>
</feature>
<evidence type="ECO:0000256" key="7">
    <source>
        <dbReference type="PROSITE-ProRule" id="PRU00094"/>
    </source>
</evidence>
<evidence type="ECO:0000313" key="11">
    <source>
        <dbReference type="EMBL" id="CAF1181546.1"/>
    </source>
</evidence>
<feature type="region of interest" description="Disordered" evidence="8">
    <location>
        <begin position="269"/>
        <end position="322"/>
    </location>
</feature>
<keyword evidence="6" id="KW-0539">Nucleus</keyword>
<dbReference type="PANTHER" id="PTHR13340">
    <property type="entry name" value="GATA ZINC FINGER DOMAIN-CONTAINING"/>
    <property type="match status" value="1"/>
</dbReference>
<dbReference type="OrthoDB" id="9994231at2759"/>
<evidence type="ECO:0000256" key="5">
    <source>
        <dbReference type="ARBA" id="ARBA00022833"/>
    </source>
</evidence>
<dbReference type="GO" id="GO:0043565">
    <property type="term" value="F:sequence-specific DNA binding"/>
    <property type="evidence" value="ECO:0007669"/>
    <property type="project" value="InterPro"/>
</dbReference>
<evidence type="ECO:0000313" key="13">
    <source>
        <dbReference type="EMBL" id="CAF3992827.1"/>
    </source>
</evidence>
<comment type="subcellular location">
    <subcellularLocation>
        <location evidence="1">Nucleus</location>
    </subcellularLocation>
</comment>
<evidence type="ECO:0000256" key="8">
    <source>
        <dbReference type="SAM" id="MobiDB-lite"/>
    </source>
</evidence>
<dbReference type="InterPro" id="IPR039050">
    <property type="entry name" value="GATAD1"/>
</dbReference>
<keyword evidence="3" id="KW-0479">Metal-binding</keyword>
<dbReference type="EMBL" id="CAJNOK010013292">
    <property type="protein sequence ID" value="CAF1181546.1"/>
    <property type="molecule type" value="Genomic_DNA"/>
</dbReference>
<dbReference type="Proteomes" id="UP000681722">
    <property type="component" value="Unassembled WGS sequence"/>
</dbReference>
<reference evidence="10" key="1">
    <citation type="submission" date="2021-02" db="EMBL/GenBank/DDBJ databases">
        <authorList>
            <person name="Nowell W R."/>
        </authorList>
    </citation>
    <scope>NUCLEOTIDE SEQUENCE</scope>
</reference>
<feature type="compositionally biased region" description="Low complexity" evidence="8">
    <location>
        <begin position="106"/>
        <end position="128"/>
    </location>
</feature>
<evidence type="ECO:0000313" key="12">
    <source>
        <dbReference type="EMBL" id="CAF3768191.1"/>
    </source>
</evidence>
<dbReference type="GO" id="GO:0008270">
    <property type="term" value="F:zinc ion binding"/>
    <property type="evidence" value="ECO:0007669"/>
    <property type="project" value="UniProtKB-KW"/>
</dbReference>
<evidence type="ECO:0000313" key="14">
    <source>
        <dbReference type="Proteomes" id="UP000663829"/>
    </source>
</evidence>
<dbReference type="GO" id="GO:0006355">
    <property type="term" value="P:regulation of DNA-templated transcription"/>
    <property type="evidence" value="ECO:0007669"/>
    <property type="project" value="InterPro"/>
</dbReference>
<gene>
    <name evidence="10" type="ORF">GPM918_LOCUS13533</name>
    <name evidence="11" type="ORF">OVA965_LOCUS23087</name>
    <name evidence="12" type="ORF">SRO942_LOCUS13533</name>
    <name evidence="13" type="ORF">TMI583_LOCUS23806</name>
</gene>
<sequence>MRIRCHSTIDPRHPRCRLCDTVHSIFWRVPARDLLLCNNCFLRDLNDQTDSNKTSRICKLKRLDTNIPSSDEAGRLENHCILTGYYLPNRTLSTTLKSQKNKINVNHTNSVKSNNNSNGANSSTSTANQRSTISTRNKNRKTIAFKSKKERRFQVGDIVHLMDDSQKSYYGQIRALLQDEHLNSYAFLTWLLPRPNSIHDQYEFNPNSYIIGPNEEYPRDLNSLSFVCHSPTDYFQVKTYPQSYSSPITEKRILNYVWTNFSTVNNKRAATQEDEDDKTNTENIEIDENNSRSKKASKKRSHSAINEQQQQQQSVVKKKRHN</sequence>
<feature type="region of interest" description="Disordered" evidence="8">
    <location>
        <begin position="106"/>
        <end position="140"/>
    </location>
</feature>
<evidence type="ECO:0000256" key="1">
    <source>
        <dbReference type="ARBA" id="ARBA00004123"/>
    </source>
</evidence>
<feature type="domain" description="GATA-type" evidence="9">
    <location>
        <begin position="15"/>
        <end position="42"/>
    </location>
</feature>
<evidence type="ECO:0000313" key="10">
    <source>
        <dbReference type="EMBL" id="CAF0996599.1"/>
    </source>
</evidence>
<evidence type="ECO:0000256" key="2">
    <source>
        <dbReference type="ARBA" id="ARBA00014943"/>
    </source>
</evidence>
<comment type="caution">
    <text evidence="10">The sequence shown here is derived from an EMBL/GenBank/DDBJ whole genome shotgun (WGS) entry which is preliminary data.</text>
</comment>
<dbReference type="GO" id="GO:0005634">
    <property type="term" value="C:nucleus"/>
    <property type="evidence" value="ECO:0007669"/>
    <property type="project" value="UniProtKB-SubCell"/>
</dbReference>
<accession>A0A814GHT3</accession>
<dbReference type="EMBL" id="CAJNOQ010003122">
    <property type="protein sequence ID" value="CAF0996599.1"/>
    <property type="molecule type" value="Genomic_DNA"/>
</dbReference>
<evidence type="ECO:0000256" key="3">
    <source>
        <dbReference type="ARBA" id="ARBA00022723"/>
    </source>
</evidence>
<dbReference type="InterPro" id="IPR000679">
    <property type="entry name" value="Znf_GATA"/>
</dbReference>
<dbReference type="Proteomes" id="UP000663829">
    <property type="component" value="Unassembled WGS sequence"/>
</dbReference>
<dbReference type="EMBL" id="CAJOBA010034822">
    <property type="protein sequence ID" value="CAF3992827.1"/>
    <property type="molecule type" value="Genomic_DNA"/>
</dbReference>
<keyword evidence="14" id="KW-1185">Reference proteome</keyword>
<evidence type="ECO:0000259" key="9">
    <source>
        <dbReference type="PROSITE" id="PS50114"/>
    </source>
</evidence>
<keyword evidence="5" id="KW-0862">Zinc</keyword>
<dbReference type="Proteomes" id="UP000677228">
    <property type="component" value="Unassembled WGS sequence"/>
</dbReference>
<name>A0A814GHT3_9BILA</name>
<evidence type="ECO:0000256" key="4">
    <source>
        <dbReference type="ARBA" id="ARBA00022771"/>
    </source>
</evidence>
<dbReference type="AlphaFoldDB" id="A0A814GHT3"/>